<keyword evidence="4" id="KW-0547">Nucleotide-binding</keyword>
<keyword evidence="3" id="KW-0808">Transferase</keyword>
<evidence type="ECO:0000256" key="4">
    <source>
        <dbReference type="ARBA" id="ARBA00022741"/>
    </source>
</evidence>
<dbReference type="PANTHER" id="PTHR44899:SF3">
    <property type="entry name" value="SERINE_THREONINE-PROTEIN KINASE NEK1"/>
    <property type="match status" value="1"/>
</dbReference>
<comment type="catalytic activity">
    <reaction evidence="7">
        <text>L-threonyl-[protein] + ATP = O-phospho-L-threonyl-[protein] + ADP + H(+)</text>
        <dbReference type="Rhea" id="RHEA:46608"/>
        <dbReference type="Rhea" id="RHEA-COMP:11060"/>
        <dbReference type="Rhea" id="RHEA-COMP:11605"/>
        <dbReference type="ChEBI" id="CHEBI:15378"/>
        <dbReference type="ChEBI" id="CHEBI:30013"/>
        <dbReference type="ChEBI" id="CHEBI:30616"/>
        <dbReference type="ChEBI" id="CHEBI:61977"/>
        <dbReference type="ChEBI" id="CHEBI:456216"/>
        <dbReference type="EC" id="2.7.11.1"/>
    </reaction>
</comment>
<keyword evidence="6" id="KW-0067">ATP-binding</keyword>
<evidence type="ECO:0000256" key="8">
    <source>
        <dbReference type="ARBA" id="ARBA00048679"/>
    </source>
</evidence>
<dbReference type="InterPro" id="IPR011009">
    <property type="entry name" value="Kinase-like_dom_sf"/>
</dbReference>
<proteinExistence type="predicted"/>
<feature type="domain" description="Protein kinase" evidence="9">
    <location>
        <begin position="14"/>
        <end position="110"/>
    </location>
</feature>
<sequence>MDIEGIFFTTNDFQLQKTELGEGTFGTVYISQNKQDNKLYATKIFDKENDFNGYQQMLLMRESLILHSLKHPGIVGFKGINFQSFEDPTILEPSIITEYMKKGSLKTFLI</sequence>
<dbReference type="Gene3D" id="1.10.510.10">
    <property type="entry name" value="Transferase(Phosphotransferase) domain 1"/>
    <property type="match status" value="1"/>
</dbReference>
<dbReference type="Pfam" id="PF00069">
    <property type="entry name" value="Pkinase"/>
    <property type="match status" value="1"/>
</dbReference>
<comment type="caution">
    <text evidence="10">The sequence shown here is derived from an EMBL/GenBank/DDBJ whole genome shotgun (WGS) entry which is preliminary data.</text>
</comment>
<dbReference type="Proteomes" id="UP001470230">
    <property type="component" value="Unassembled WGS sequence"/>
</dbReference>
<reference evidence="10 11" key="1">
    <citation type="submission" date="2024-04" db="EMBL/GenBank/DDBJ databases">
        <title>Tritrichomonas musculus Genome.</title>
        <authorList>
            <person name="Alves-Ferreira E."/>
            <person name="Grigg M."/>
            <person name="Lorenzi H."/>
            <person name="Galac M."/>
        </authorList>
    </citation>
    <scope>NUCLEOTIDE SEQUENCE [LARGE SCALE GENOMIC DNA]</scope>
    <source>
        <strain evidence="10 11">EAF2021</strain>
    </source>
</reference>
<evidence type="ECO:0000256" key="2">
    <source>
        <dbReference type="ARBA" id="ARBA00022527"/>
    </source>
</evidence>
<dbReference type="InterPro" id="IPR051131">
    <property type="entry name" value="NEK_Ser/Thr_kinase_NIMA"/>
</dbReference>
<dbReference type="PROSITE" id="PS50011">
    <property type="entry name" value="PROTEIN_KINASE_DOM"/>
    <property type="match status" value="1"/>
</dbReference>
<dbReference type="EC" id="2.7.11.1" evidence="1"/>
<organism evidence="10 11">
    <name type="scientific">Tritrichomonas musculus</name>
    <dbReference type="NCBI Taxonomy" id="1915356"/>
    <lineage>
        <taxon>Eukaryota</taxon>
        <taxon>Metamonada</taxon>
        <taxon>Parabasalia</taxon>
        <taxon>Tritrichomonadida</taxon>
        <taxon>Tritrichomonadidae</taxon>
        <taxon>Tritrichomonas</taxon>
    </lineage>
</organism>
<evidence type="ECO:0000259" key="9">
    <source>
        <dbReference type="PROSITE" id="PS50011"/>
    </source>
</evidence>
<evidence type="ECO:0000256" key="1">
    <source>
        <dbReference type="ARBA" id="ARBA00012513"/>
    </source>
</evidence>
<keyword evidence="5 10" id="KW-0418">Kinase</keyword>
<keyword evidence="2 10" id="KW-0723">Serine/threonine-protein kinase</keyword>
<evidence type="ECO:0000256" key="5">
    <source>
        <dbReference type="ARBA" id="ARBA00022777"/>
    </source>
</evidence>
<protein>
    <recommendedName>
        <fullName evidence="1">non-specific serine/threonine protein kinase</fullName>
        <ecNumber evidence="1">2.7.11.1</ecNumber>
    </recommendedName>
</protein>
<evidence type="ECO:0000256" key="3">
    <source>
        <dbReference type="ARBA" id="ARBA00022679"/>
    </source>
</evidence>
<name>A0ABR2KDG8_9EUKA</name>
<evidence type="ECO:0000313" key="10">
    <source>
        <dbReference type="EMBL" id="KAK8888065.1"/>
    </source>
</evidence>
<dbReference type="PANTHER" id="PTHR44899">
    <property type="entry name" value="CAMK FAMILY PROTEIN KINASE"/>
    <property type="match status" value="1"/>
</dbReference>
<dbReference type="InterPro" id="IPR000719">
    <property type="entry name" value="Prot_kinase_dom"/>
</dbReference>
<evidence type="ECO:0000256" key="7">
    <source>
        <dbReference type="ARBA" id="ARBA00047899"/>
    </source>
</evidence>
<dbReference type="GO" id="GO:0004674">
    <property type="term" value="F:protein serine/threonine kinase activity"/>
    <property type="evidence" value="ECO:0007669"/>
    <property type="project" value="UniProtKB-KW"/>
</dbReference>
<evidence type="ECO:0000256" key="6">
    <source>
        <dbReference type="ARBA" id="ARBA00022840"/>
    </source>
</evidence>
<gene>
    <name evidence="10" type="ORF">M9Y10_039125</name>
</gene>
<dbReference type="EMBL" id="JAPFFF010000006">
    <property type="protein sequence ID" value="KAK8888065.1"/>
    <property type="molecule type" value="Genomic_DNA"/>
</dbReference>
<dbReference type="SUPFAM" id="SSF56112">
    <property type="entry name" value="Protein kinase-like (PK-like)"/>
    <property type="match status" value="1"/>
</dbReference>
<comment type="catalytic activity">
    <reaction evidence="8">
        <text>L-seryl-[protein] + ATP = O-phospho-L-seryl-[protein] + ADP + H(+)</text>
        <dbReference type="Rhea" id="RHEA:17989"/>
        <dbReference type="Rhea" id="RHEA-COMP:9863"/>
        <dbReference type="Rhea" id="RHEA-COMP:11604"/>
        <dbReference type="ChEBI" id="CHEBI:15378"/>
        <dbReference type="ChEBI" id="CHEBI:29999"/>
        <dbReference type="ChEBI" id="CHEBI:30616"/>
        <dbReference type="ChEBI" id="CHEBI:83421"/>
        <dbReference type="ChEBI" id="CHEBI:456216"/>
        <dbReference type="EC" id="2.7.11.1"/>
    </reaction>
</comment>
<evidence type="ECO:0000313" key="11">
    <source>
        <dbReference type="Proteomes" id="UP001470230"/>
    </source>
</evidence>
<accession>A0ABR2KDG8</accession>
<keyword evidence="11" id="KW-1185">Reference proteome</keyword>